<dbReference type="InterPro" id="IPR027417">
    <property type="entry name" value="P-loop_NTPase"/>
</dbReference>
<dbReference type="SUPFAM" id="SSF90123">
    <property type="entry name" value="ABC transporter transmembrane region"/>
    <property type="match status" value="1"/>
</dbReference>
<gene>
    <name evidence="13" type="ORF">ACHAXA_007795</name>
</gene>
<dbReference type="EMBL" id="JALLPB020000686">
    <property type="protein sequence ID" value="KAL3807011.1"/>
    <property type="molecule type" value="Genomic_DNA"/>
</dbReference>
<evidence type="ECO:0000256" key="1">
    <source>
        <dbReference type="ARBA" id="ARBA00004651"/>
    </source>
</evidence>
<keyword evidence="14" id="KW-1185">Reference proteome</keyword>
<evidence type="ECO:0000256" key="2">
    <source>
        <dbReference type="ARBA" id="ARBA00022448"/>
    </source>
</evidence>
<evidence type="ECO:0000256" key="7">
    <source>
        <dbReference type="ARBA" id="ARBA00022989"/>
    </source>
</evidence>
<keyword evidence="3" id="KW-1003">Cell membrane</keyword>
<keyword evidence="4 10" id="KW-0812">Transmembrane</keyword>
<dbReference type="InterPro" id="IPR011527">
    <property type="entry name" value="ABC1_TM_dom"/>
</dbReference>
<evidence type="ECO:0000256" key="6">
    <source>
        <dbReference type="ARBA" id="ARBA00022840"/>
    </source>
</evidence>
<reference evidence="13 14" key="1">
    <citation type="submission" date="2024-10" db="EMBL/GenBank/DDBJ databases">
        <title>Updated reference genomes for cyclostephanoid diatoms.</title>
        <authorList>
            <person name="Roberts W.R."/>
            <person name="Alverson A.J."/>
        </authorList>
    </citation>
    <scope>NUCLEOTIDE SEQUENCE [LARGE SCALE GENOMIC DNA]</scope>
    <source>
        <strain evidence="13 14">AJA228-03</strain>
    </source>
</reference>
<evidence type="ECO:0000256" key="4">
    <source>
        <dbReference type="ARBA" id="ARBA00022692"/>
    </source>
</evidence>
<dbReference type="PROSITE" id="PS50893">
    <property type="entry name" value="ABC_TRANSPORTER_2"/>
    <property type="match status" value="1"/>
</dbReference>
<dbReference type="GO" id="GO:0005524">
    <property type="term" value="F:ATP binding"/>
    <property type="evidence" value="ECO:0007669"/>
    <property type="project" value="UniProtKB-KW"/>
</dbReference>
<evidence type="ECO:0000256" key="8">
    <source>
        <dbReference type="ARBA" id="ARBA00023136"/>
    </source>
</evidence>
<accession>A0ABD3RA81</accession>
<evidence type="ECO:0008006" key="15">
    <source>
        <dbReference type="Google" id="ProtNLM"/>
    </source>
</evidence>
<dbReference type="Pfam" id="PF00005">
    <property type="entry name" value="ABC_tran"/>
    <property type="match status" value="1"/>
</dbReference>
<dbReference type="PANTHER" id="PTHR43394:SF1">
    <property type="entry name" value="ATP-BINDING CASSETTE SUB-FAMILY B MEMBER 10, MITOCHONDRIAL"/>
    <property type="match status" value="1"/>
</dbReference>
<dbReference type="InterPro" id="IPR003593">
    <property type="entry name" value="AAA+_ATPase"/>
</dbReference>
<sequence length="692" mass="73842">MSEHIQPSQAKITRRKNGSIVDRLFRPKHKRSRTAREEAGFDRNMSTKGDAPSAKKAKSLEASRKKYVKARLNDEASTDIRSLAVGTLAMMASALSNQALPKLLGRLLDEKSTSLKNMSCGVDEICSHSGKSGSASKALAIVVIGGGFASFLRTTMLNRAQDNIAQRLRTKLFSAVLTNRDMEWFVAGGGAKSEGENSKDGNNQSDAATVPTYQTSASSPGAIGSILAEDCNKASESVTTVFANILRSCSSCAFATYHMISLNPSLFGISVSIVPVVGAAAVVLNKFVKKATAKQRECAEQAASFAEERITHIMTVKLANREEEEVEKYVQLQEECVRLGRKVNSAKGVFMGFTFAATGGALYTVFNAGGAAVATGRMTSGELTSFATYSFLLGLGTSGVFKALGELTQGLVSADRVYSLMDGSLDAKSSSEGKKQPIDTESVESIILQNVSFSYKSSSKTTVLDSVSLRLERGKVIALVGKNGSGKTSLASVIAGLYTPQDGKITLQPSGVDFNELVRESQTSLIQVVPQHPAFFDATIKSNVSYSNLNASDEEIKKALTIANCNDFIDKLDDGLNFRVGRNGMRLSGGQRQRLALARALVSKPCVLILDEPSSALDAEGESAVTDAVHACRNGDNCKSMGLLLITHRASTLQIADLIIVLKDGKVVEEGTYDELSEDKGSALCELMSELS</sequence>
<evidence type="ECO:0000256" key="3">
    <source>
        <dbReference type="ARBA" id="ARBA00022475"/>
    </source>
</evidence>
<feature type="transmembrane region" description="Helical" evidence="10">
    <location>
        <begin position="266"/>
        <end position="288"/>
    </location>
</feature>
<keyword evidence="2" id="KW-0813">Transport</keyword>
<dbReference type="AlphaFoldDB" id="A0ABD3RA81"/>
<dbReference type="Pfam" id="PF00664">
    <property type="entry name" value="ABC_membrane"/>
    <property type="match status" value="2"/>
</dbReference>
<dbReference type="InterPro" id="IPR039421">
    <property type="entry name" value="Type_1_exporter"/>
</dbReference>
<evidence type="ECO:0000259" key="12">
    <source>
        <dbReference type="PROSITE" id="PS50929"/>
    </source>
</evidence>
<dbReference type="PROSITE" id="PS50929">
    <property type="entry name" value="ABC_TM1F"/>
    <property type="match status" value="1"/>
</dbReference>
<feature type="region of interest" description="Disordered" evidence="9">
    <location>
        <begin position="190"/>
        <end position="216"/>
    </location>
</feature>
<dbReference type="Gene3D" id="1.20.1560.10">
    <property type="entry name" value="ABC transporter type 1, transmembrane domain"/>
    <property type="match status" value="1"/>
</dbReference>
<feature type="domain" description="ABC transporter" evidence="11">
    <location>
        <begin position="446"/>
        <end position="689"/>
    </location>
</feature>
<feature type="compositionally biased region" description="Polar residues" evidence="9">
    <location>
        <begin position="200"/>
        <end position="216"/>
    </location>
</feature>
<dbReference type="GO" id="GO:0005886">
    <property type="term" value="C:plasma membrane"/>
    <property type="evidence" value="ECO:0007669"/>
    <property type="project" value="UniProtKB-SubCell"/>
</dbReference>
<dbReference type="Proteomes" id="UP001530377">
    <property type="component" value="Unassembled WGS sequence"/>
</dbReference>
<dbReference type="FunFam" id="3.40.50.300:FF:000299">
    <property type="entry name" value="ABC transporter ATP-binding protein/permease"/>
    <property type="match status" value="1"/>
</dbReference>
<dbReference type="InterPro" id="IPR036640">
    <property type="entry name" value="ABC1_TM_sf"/>
</dbReference>
<dbReference type="PANTHER" id="PTHR43394">
    <property type="entry name" value="ATP-DEPENDENT PERMEASE MDL1, MITOCHONDRIAL"/>
    <property type="match status" value="1"/>
</dbReference>
<evidence type="ECO:0000256" key="5">
    <source>
        <dbReference type="ARBA" id="ARBA00022741"/>
    </source>
</evidence>
<protein>
    <recommendedName>
        <fullName evidence="15">ABC transporter</fullName>
    </recommendedName>
</protein>
<comment type="subcellular location">
    <subcellularLocation>
        <location evidence="1">Cell membrane</location>
        <topology evidence="1">Multi-pass membrane protein</topology>
    </subcellularLocation>
</comment>
<dbReference type="SUPFAM" id="SSF52540">
    <property type="entry name" value="P-loop containing nucleoside triphosphate hydrolases"/>
    <property type="match status" value="1"/>
</dbReference>
<feature type="domain" description="ABC transmembrane type-1" evidence="12">
    <location>
        <begin position="84"/>
        <end position="409"/>
    </location>
</feature>
<keyword evidence="8 10" id="KW-0472">Membrane</keyword>
<dbReference type="SMART" id="SM00382">
    <property type="entry name" value="AAA"/>
    <property type="match status" value="1"/>
</dbReference>
<keyword evidence="5" id="KW-0547">Nucleotide-binding</keyword>
<evidence type="ECO:0000256" key="10">
    <source>
        <dbReference type="SAM" id="Phobius"/>
    </source>
</evidence>
<proteinExistence type="predicted"/>
<name>A0ABD3RA81_9STRA</name>
<feature type="transmembrane region" description="Helical" evidence="10">
    <location>
        <begin position="348"/>
        <end position="366"/>
    </location>
</feature>
<feature type="region of interest" description="Disordered" evidence="9">
    <location>
        <begin position="1"/>
        <end position="62"/>
    </location>
</feature>
<evidence type="ECO:0000313" key="13">
    <source>
        <dbReference type="EMBL" id="KAL3807011.1"/>
    </source>
</evidence>
<evidence type="ECO:0000313" key="14">
    <source>
        <dbReference type="Proteomes" id="UP001530377"/>
    </source>
</evidence>
<comment type="caution">
    <text evidence="13">The sequence shown here is derived from an EMBL/GenBank/DDBJ whole genome shotgun (WGS) entry which is preliminary data.</text>
</comment>
<keyword evidence="7 10" id="KW-1133">Transmembrane helix</keyword>
<evidence type="ECO:0000256" key="9">
    <source>
        <dbReference type="SAM" id="MobiDB-lite"/>
    </source>
</evidence>
<dbReference type="InterPro" id="IPR017871">
    <property type="entry name" value="ABC_transporter-like_CS"/>
</dbReference>
<dbReference type="Gene3D" id="3.40.50.300">
    <property type="entry name" value="P-loop containing nucleotide triphosphate hydrolases"/>
    <property type="match status" value="1"/>
</dbReference>
<organism evidence="13 14">
    <name type="scientific">Cyclostephanos tholiformis</name>
    <dbReference type="NCBI Taxonomy" id="382380"/>
    <lineage>
        <taxon>Eukaryota</taxon>
        <taxon>Sar</taxon>
        <taxon>Stramenopiles</taxon>
        <taxon>Ochrophyta</taxon>
        <taxon>Bacillariophyta</taxon>
        <taxon>Coscinodiscophyceae</taxon>
        <taxon>Thalassiosirophycidae</taxon>
        <taxon>Stephanodiscales</taxon>
        <taxon>Stephanodiscaceae</taxon>
        <taxon>Cyclostephanos</taxon>
    </lineage>
</organism>
<feature type="compositionally biased region" description="Polar residues" evidence="9">
    <location>
        <begin position="1"/>
        <end position="11"/>
    </location>
</feature>
<keyword evidence="6" id="KW-0067">ATP-binding</keyword>
<evidence type="ECO:0000259" key="11">
    <source>
        <dbReference type="PROSITE" id="PS50893"/>
    </source>
</evidence>
<dbReference type="InterPro" id="IPR003439">
    <property type="entry name" value="ABC_transporter-like_ATP-bd"/>
</dbReference>
<dbReference type="PROSITE" id="PS00211">
    <property type="entry name" value="ABC_TRANSPORTER_1"/>
    <property type="match status" value="1"/>
</dbReference>